<feature type="domain" description="Response regulatory" evidence="9">
    <location>
        <begin position="480"/>
        <end position="596"/>
    </location>
</feature>
<feature type="transmembrane region" description="Helical" evidence="7">
    <location>
        <begin position="58"/>
        <end position="75"/>
    </location>
</feature>
<comment type="catalytic activity">
    <reaction evidence="1">
        <text>ATP + protein L-histidine = ADP + protein N-phospho-L-histidine.</text>
        <dbReference type="EC" id="2.7.13.3"/>
    </reaction>
</comment>
<dbReference type="Gene3D" id="3.40.50.2300">
    <property type="match status" value="1"/>
</dbReference>
<dbReference type="InterPro" id="IPR004358">
    <property type="entry name" value="Sig_transdc_His_kin-like_C"/>
</dbReference>
<keyword evidence="11" id="KW-1185">Reference proteome</keyword>
<dbReference type="Gene3D" id="1.10.287.130">
    <property type="match status" value="1"/>
</dbReference>
<feature type="transmembrane region" description="Helical" evidence="7">
    <location>
        <begin position="30"/>
        <end position="52"/>
    </location>
</feature>
<keyword evidence="4" id="KW-0808">Transferase</keyword>
<dbReference type="InterPro" id="IPR036890">
    <property type="entry name" value="HATPase_C_sf"/>
</dbReference>
<dbReference type="Pfam" id="PF00072">
    <property type="entry name" value="Response_reg"/>
    <property type="match status" value="1"/>
</dbReference>
<evidence type="ECO:0000259" key="8">
    <source>
        <dbReference type="PROSITE" id="PS50109"/>
    </source>
</evidence>
<gene>
    <name evidence="10" type="ORF">EOE66_19725</name>
</gene>
<keyword evidence="7" id="KW-1133">Transmembrane helix</keyword>
<dbReference type="EC" id="2.7.13.3" evidence="2"/>
<keyword evidence="5 10" id="KW-0418">Kinase</keyword>
<dbReference type="PANTHER" id="PTHR43047">
    <property type="entry name" value="TWO-COMPONENT HISTIDINE PROTEIN KINASE"/>
    <property type="match status" value="1"/>
</dbReference>
<dbReference type="SMART" id="SM00388">
    <property type="entry name" value="HisKA"/>
    <property type="match status" value="1"/>
</dbReference>
<evidence type="ECO:0000256" key="6">
    <source>
        <dbReference type="PROSITE-ProRule" id="PRU00169"/>
    </source>
</evidence>
<dbReference type="InterPro" id="IPR001789">
    <property type="entry name" value="Sig_transdc_resp-reg_receiver"/>
</dbReference>
<dbReference type="RefSeq" id="WP_128230446.1">
    <property type="nucleotide sequence ID" value="NZ_SACR01000006.1"/>
</dbReference>
<evidence type="ECO:0000256" key="2">
    <source>
        <dbReference type="ARBA" id="ARBA00012438"/>
    </source>
</evidence>
<proteinExistence type="predicted"/>
<dbReference type="Gene3D" id="3.30.565.10">
    <property type="entry name" value="Histidine kinase-like ATPase, C-terminal domain"/>
    <property type="match status" value="1"/>
</dbReference>
<keyword evidence="7" id="KW-0812">Transmembrane</keyword>
<evidence type="ECO:0000256" key="4">
    <source>
        <dbReference type="ARBA" id="ARBA00022679"/>
    </source>
</evidence>
<keyword evidence="3 6" id="KW-0597">Phosphoprotein</keyword>
<feature type="transmembrane region" description="Helical" evidence="7">
    <location>
        <begin position="167"/>
        <end position="186"/>
    </location>
</feature>
<dbReference type="GO" id="GO:0000155">
    <property type="term" value="F:phosphorelay sensor kinase activity"/>
    <property type="evidence" value="ECO:0007669"/>
    <property type="project" value="InterPro"/>
</dbReference>
<dbReference type="InterPro" id="IPR036097">
    <property type="entry name" value="HisK_dim/P_sf"/>
</dbReference>
<feature type="domain" description="Histidine kinase" evidence="8">
    <location>
        <begin position="239"/>
        <end position="456"/>
    </location>
</feature>
<feature type="transmembrane region" description="Helical" evidence="7">
    <location>
        <begin position="96"/>
        <end position="115"/>
    </location>
</feature>
<dbReference type="InterPro" id="IPR003594">
    <property type="entry name" value="HATPase_dom"/>
</dbReference>
<feature type="modified residue" description="4-aspartylphosphate" evidence="6">
    <location>
        <position position="530"/>
    </location>
</feature>
<sequence>MSAGTAPEVRALPVMNWPLSSEQLDAMVRATWLTVFMGSLYALLVALPFVGLVPDRVLVVWTALFVAVRVARLVAARRWQATPPAGRDLRMWSWSMALNAAAQAALWGFGSWWLMAPQQPAAEAALHLGLSIVTLTNVQTLARTYPLLFFYTLLVMGPLALRDLWLGGLHTMLGGMAVLVGTYALVSGLQHARAHNETLRQRQRNAELIAALQQEVEARTAAQARAEQAHAEKAHFLAAAGHDLRQPLNAIGLLAQALPQEQAGPPLALAAQRIYGCVEQMGDIVDGLMELSHLDAGTVQPQLAPLDLAGLLQSLAAQHDEAARRKGLRLELQLHTDASGLHTVSDARLLRRVLDNLVSNAVRYTEAGSVVLRAVATQEAVRVEVVDTGVGIAAAELERVFEPFYQTGNPGRDQRHGHGLGLAIVQRLGRLLGLGLRVSSVPGQGSCFTLHLPAARPASPQVASAPAPAPDAADVLHGRRVLVVEDDPASAEALTLLLGRWGCQVRQAQCMTTALAALRPEWQPEFVVADLRLAEGDDGCLTALQLRAAVGGHLPAVLVTGELGHARAEAARAEGFTVLGKPLRPAQLRACMNDAFARRP</sequence>
<dbReference type="PANTHER" id="PTHR43047:SF9">
    <property type="entry name" value="HISTIDINE KINASE"/>
    <property type="match status" value="1"/>
</dbReference>
<evidence type="ECO:0000313" key="10">
    <source>
        <dbReference type="EMBL" id="RVU43887.1"/>
    </source>
</evidence>
<name>A0A437RB26_9BURK</name>
<evidence type="ECO:0000256" key="3">
    <source>
        <dbReference type="ARBA" id="ARBA00022553"/>
    </source>
</evidence>
<dbReference type="CDD" id="cd00082">
    <property type="entry name" value="HisKA"/>
    <property type="match status" value="1"/>
</dbReference>
<evidence type="ECO:0000256" key="1">
    <source>
        <dbReference type="ARBA" id="ARBA00000085"/>
    </source>
</evidence>
<dbReference type="FunFam" id="3.30.565.10:FF:000049">
    <property type="entry name" value="Two-component sensor histidine kinase"/>
    <property type="match status" value="1"/>
</dbReference>
<dbReference type="OrthoDB" id="6114847at2"/>
<dbReference type="SMART" id="SM00448">
    <property type="entry name" value="REC"/>
    <property type="match status" value="1"/>
</dbReference>
<dbReference type="Proteomes" id="UP000285575">
    <property type="component" value="Unassembled WGS sequence"/>
</dbReference>
<dbReference type="SUPFAM" id="SSF47384">
    <property type="entry name" value="Homodimeric domain of signal transducing histidine kinase"/>
    <property type="match status" value="1"/>
</dbReference>
<evidence type="ECO:0000259" key="9">
    <source>
        <dbReference type="PROSITE" id="PS50110"/>
    </source>
</evidence>
<reference evidence="10 11" key="1">
    <citation type="submission" date="2019-01" db="EMBL/GenBank/DDBJ databases">
        <authorList>
            <person name="Chen W.-M."/>
        </authorList>
    </citation>
    <scope>NUCLEOTIDE SEQUENCE [LARGE SCALE GENOMIC DNA]</scope>
    <source>
        <strain evidence="10 11">KYPY4</strain>
    </source>
</reference>
<evidence type="ECO:0000256" key="5">
    <source>
        <dbReference type="ARBA" id="ARBA00022777"/>
    </source>
</evidence>
<dbReference type="GO" id="GO:0009927">
    <property type="term" value="F:histidine phosphotransfer kinase activity"/>
    <property type="evidence" value="ECO:0007669"/>
    <property type="project" value="TreeGrafter"/>
</dbReference>
<dbReference type="SMART" id="SM00387">
    <property type="entry name" value="HATPase_c"/>
    <property type="match status" value="1"/>
</dbReference>
<dbReference type="SUPFAM" id="SSF52172">
    <property type="entry name" value="CheY-like"/>
    <property type="match status" value="1"/>
</dbReference>
<dbReference type="CDD" id="cd00156">
    <property type="entry name" value="REC"/>
    <property type="match status" value="1"/>
</dbReference>
<dbReference type="Pfam" id="PF00512">
    <property type="entry name" value="HisKA"/>
    <property type="match status" value="1"/>
</dbReference>
<comment type="caution">
    <text evidence="10">The sequence shown here is derived from an EMBL/GenBank/DDBJ whole genome shotgun (WGS) entry which is preliminary data.</text>
</comment>
<dbReference type="SUPFAM" id="SSF55874">
    <property type="entry name" value="ATPase domain of HSP90 chaperone/DNA topoisomerase II/histidine kinase"/>
    <property type="match status" value="1"/>
</dbReference>
<dbReference type="Pfam" id="PF02518">
    <property type="entry name" value="HATPase_c"/>
    <property type="match status" value="1"/>
</dbReference>
<organism evidence="10 11">
    <name type="scientific">Rubrivivax rivuli</name>
    <dbReference type="NCBI Taxonomy" id="1862385"/>
    <lineage>
        <taxon>Bacteria</taxon>
        <taxon>Pseudomonadati</taxon>
        <taxon>Pseudomonadota</taxon>
        <taxon>Betaproteobacteria</taxon>
        <taxon>Burkholderiales</taxon>
        <taxon>Sphaerotilaceae</taxon>
        <taxon>Rubrivivax</taxon>
    </lineage>
</organism>
<dbReference type="EMBL" id="SACR01000006">
    <property type="protein sequence ID" value="RVU43887.1"/>
    <property type="molecule type" value="Genomic_DNA"/>
</dbReference>
<dbReference type="GO" id="GO:0005886">
    <property type="term" value="C:plasma membrane"/>
    <property type="evidence" value="ECO:0007669"/>
    <property type="project" value="TreeGrafter"/>
</dbReference>
<dbReference type="PROSITE" id="PS50109">
    <property type="entry name" value="HIS_KIN"/>
    <property type="match status" value="1"/>
</dbReference>
<dbReference type="InterPro" id="IPR003661">
    <property type="entry name" value="HisK_dim/P_dom"/>
</dbReference>
<accession>A0A437RB26</accession>
<dbReference type="PROSITE" id="PS50110">
    <property type="entry name" value="RESPONSE_REGULATORY"/>
    <property type="match status" value="1"/>
</dbReference>
<keyword evidence="7" id="KW-0472">Membrane</keyword>
<evidence type="ECO:0000256" key="7">
    <source>
        <dbReference type="SAM" id="Phobius"/>
    </source>
</evidence>
<dbReference type="AlphaFoldDB" id="A0A437RB26"/>
<dbReference type="InterPro" id="IPR011006">
    <property type="entry name" value="CheY-like_superfamily"/>
</dbReference>
<dbReference type="InterPro" id="IPR005467">
    <property type="entry name" value="His_kinase_dom"/>
</dbReference>
<protein>
    <recommendedName>
        <fullName evidence="2">histidine kinase</fullName>
        <ecNumber evidence="2">2.7.13.3</ecNumber>
    </recommendedName>
</protein>
<dbReference type="PRINTS" id="PR00344">
    <property type="entry name" value="BCTRLSENSOR"/>
</dbReference>
<evidence type="ECO:0000313" key="11">
    <source>
        <dbReference type="Proteomes" id="UP000285575"/>
    </source>
</evidence>